<sequence length="78" mass="8845">MADIAEAFEQHLRSLTDDEWTALAQRVRTPQQQQPSERQRLDNESDAPATKIGKGRNAGLEEAKRRGFIDDNGKPVKR</sequence>
<evidence type="ECO:0000313" key="3">
    <source>
        <dbReference type="Proteomes" id="UP000018763"/>
    </source>
</evidence>
<proteinExistence type="predicted"/>
<dbReference type="GeneID" id="43448713"/>
<dbReference type="Proteomes" id="UP000018763">
    <property type="component" value="Chromosome"/>
</dbReference>
<feature type="region of interest" description="Disordered" evidence="1">
    <location>
        <begin position="24"/>
        <end position="78"/>
    </location>
</feature>
<keyword evidence="3" id="KW-1185">Reference proteome</keyword>
<gene>
    <name evidence="2" type="ORF">D174_04215</name>
</gene>
<organism evidence="2 3">
    <name type="scientific">Mycolicibacterium neoaurum VKM Ac-1815D</name>
    <dbReference type="NCBI Taxonomy" id="700508"/>
    <lineage>
        <taxon>Bacteria</taxon>
        <taxon>Bacillati</taxon>
        <taxon>Actinomycetota</taxon>
        <taxon>Actinomycetes</taxon>
        <taxon>Mycobacteriales</taxon>
        <taxon>Mycobacteriaceae</taxon>
        <taxon>Mycolicibacterium</taxon>
    </lineage>
</organism>
<evidence type="ECO:0000256" key="1">
    <source>
        <dbReference type="SAM" id="MobiDB-lite"/>
    </source>
</evidence>
<dbReference type="HOGENOM" id="CLU_2618236_0_0_11"/>
<dbReference type="EMBL" id="CP006936">
    <property type="protein sequence ID" value="AHC27821.1"/>
    <property type="molecule type" value="Genomic_DNA"/>
</dbReference>
<feature type="compositionally biased region" description="Basic and acidic residues" evidence="1">
    <location>
        <begin position="59"/>
        <end position="78"/>
    </location>
</feature>
<dbReference type="AlphaFoldDB" id="V5XJ66"/>
<evidence type="ECO:0000313" key="2">
    <source>
        <dbReference type="EMBL" id="AHC27821.1"/>
    </source>
</evidence>
<accession>V5XJ66</accession>
<dbReference type="RefSeq" id="WP_019513438.1">
    <property type="nucleotide sequence ID" value="NC_023036.2"/>
</dbReference>
<reference evidence="2 3" key="1">
    <citation type="journal article" date="2014" name="Genome Announc.">
        <title>Complete Genome Sequence of Sterol-Transforming Mycobacterium neoaurum Strain VKM Ac-1815D.</title>
        <authorList>
            <person name="Shtratnikova V.Y."/>
            <person name="Bragin E.Y."/>
            <person name="Dovbnya D.V."/>
            <person name="Pekov Y.A."/>
            <person name="Schelkunov M.I."/>
            <person name="Strizhov N."/>
            <person name="Ivashina T.V."/>
            <person name="Ashapkin V.V."/>
            <person name="Donova M.V."/>
        </authorList>
    </citation>
    <scope>NUCLEOTIDE SEQUENCE [LARGE SCALE GENOMIC DNA]</scope>
    <source>
        <strain evidence="2 3">VKM Ac-1815D</strain>
    </source>
</reference>
<dbReference type="KEGG" id="mne:D174_04215"/>
<protein>
    <submittedName>
        <fullName evidence="2">Uncharacterized protein</fullName>
    </submittedName>
</protein>
<name>V5XJ66_MYCNE</name>